<evidence type="ECO:0000256" key="2">
    <source>
        <dbReference type="SAM" id="Phobius"/>
    </source>
</evidence>
<protein>
    <recommendedName>
        <fullName evidence="7">KAP NTPase domain-containing protein</fullName>
    </recommendedName>
</protein>
<reference evidence="6" key="1">
    <citation type="journal article" date="2018" name="PLoS ONE">
        <title>Chinook salmon (Oncorhynchus tshawytscha) genome and transcriptome.</title>
        <authorList>
            <person name="Christensen K.A."/>
            <person name="Leong J.S."/>
            <person name="Sakhrani D."/>
            <person name="Biagi C.A."/>
            <person name="Minkley D.R."/>
            <person name="Withler R.E."/>
            <person name="Rondeau E.B."/>
            <person name="Koop B.F."/>
            <person name="Devlin R.H."/>
        </authorList>
    </citation>
    <scope>NUCLEOTIDE SEQUENCE [LARGE SCALE GENOMIC DNA]</scope>
</reference>
<feature type="domain" description="KAP NTPase" evidence="3">
    <location>
        <begin position="93"/>
        <end position="481"/>
    </location>
</feature>
<dbReference type="RefSeq" id="XP_042170322.1">
    <property type="nucleotide sequence ID" value="XM_042314388.1"/>
</dbReference>
<dbReference type="Ensembl" id="ENSOTST00005178911.1">
    <property type="protein sequence ID" value="ENSOTSP00005127866.1"/>
    <property type="gene ID" value="ENSOTSG00005063384.1"/>
</dbReference>
<evidence type="ECO:0000259" key="4">
    <source>
        <dbReference type="Pfam" id="PF23307"/>
    </source>
</evidence>
<dbReference type="GeneTree" id="ENSGT00650000093443"/>
<feature type="transmembrane region" description="Helical" evidence="2">
    <location>
        <begin position="174"/>
        <end position="194"/>
    </location>
</feature>
<dbReference type="InterPro" id="IPR052754">
    <property type="entry name" value="NTPase_KAP_P-loop"/>
</dbReference>
<accession>A0AAZ3QG90</accession>
<reference evidence="5" key="2">
    <citation type="submission" date="2025-08" db="UniProtKB">
        <authorList>
            <consortium name="Ensembl"/>
        </authorList>
    </citation>
    <scope>IDENTIFICATION</scope>
</reference>
<proteinExistence type="predicted"/>
<dbReference type="InterPro" id="IPR011646">
    <property type="entry name" value="KAP_P-loop"/>
</dbReference>
<name>A0AAZ3QG90_ONCTS</name>
<dbReference type="PANTHER" id="PTHR22674:SF6">
    <property type="entry name" value="NTPASE KAP FAMILY P-LOOP DOMAIN-CONTAINING PROTEIN 1"/>
    <property type="match status" value="1"/>
</dbReference>
<dbReference type="Proteomes" id="UP000694402">
    <property type="component" value="Unassembled WGS sequence"/>
</dbReference>
<evidence type="ECO:0000313" key="5">
    <source>
        <dbReference type="Ensembl" id="ENSOTSP00005127866.1"/>
    </source>
</evidence>
<feature type="domain" description="Kinase D-interacting substrate of 220 kDa-like SAM" evidence="4">
    <location>
        <begin position="668"/>
        <end position="726"/>
    </location>
</feature>
<dbReference type="RefSeq" id="XP_042170323.1">
    <property type="nucleotide sequence ID" value="XM_042314389.1"/>
</dbReference>
<keyword evidence="2" id="KW-0472">Membrane</keyword>
<dbReference type="GeneID" id="112241820"/>
<dbReference type="Pfam" id="PF07693">
    <property type="entry name" value="KAP_NTPase"/>
    <property type="match status" value="1"/>
</dbReference>
<reference evidence="5" key="3">
    <citation type="submission" date="2025-09" db="UniProtKB">
        <authorList>
            <consortium name="Ensembl"/>
        </authorList>
    </citation>
    <scope>IDENTIFICATION</scope>
</reference>
<dbReference type="KEGG" id="otw:112241820"/>
<sequence length="772" mass="87004">MITKDLPSDHIYAYALSKTLIKVSSPATVGLYSSCQNRINMILRYIEVHMEQEAERREQSYQGRSKPRSVKASITGLLTLICRLLFYRPVWTEENQRRKNVRFIYVRFSAWHFAGSDLLWAGLVMRLCLALQESFGKLQLGLYRVAQHNEEDEVKKKVIENTSSEWRSKKFCCFPLWSLVLAVLLAALIVLVFLGKYGFPEVPDAPELDGLGSGNGTGGEEGPSEAQRGAGVLEGLAFAVFGLPAAAAMRFIFQMGKNLIFNQDLNVRKALDNERVSGQLGFMNEVRKEMWLLSRFILFMEVFEQRRIRVVLEITNLDRCAPKKIVGVLDAISILLSDEESPFISLLAVNPEVLVQQVNYADGCFSKEDRAYAFLNRIVTLAFTIPPLCHTSKHKVFYNIVSGQSEITEEAKSHGSKGIELDLGSPKSSLSWIESTPQTKETSSILTEASIPLIDNNHIKEAHVAFALSEDEADKAIESALESILSSNRGNLHHYISDDTMSMRRVINSIRVTVVLMEALKTELPPPENIAAWVVLANHWPCRLSWILQCLEDEQQRAEIDDAVGTATVVDESKALWEVFSDSRMELHMMREEIEDLLEQDGDPEMFEMFLKVHFQFRVRDAERFKLTTVNLDHSIRRELARIRGTTGLKNSGWGRNLAPLNIRTVINMTSEDVCKALARMNLPKKYADIVRSNDLTGQALVFGDPDDLKQLLQMTFGEWTTFRLHFLGIGGRAQSGAKATSLNPKQLTNQQSKQPHFGSHSHGSTLNLSFS</sequence>
<dbReference type="Pfam" id="PF23307">
    <property type="entry name" value="SAM_KIDINS220"/>
    <property type="match status" value="1"/>
</dbReference>
<gene>
    <name evidence="5" type="primary">LOC112241820</name>
</gene>
<evidence type="ECO:0000313" key="6">
    <source>
        <dbReference type="Proteomes" id="UP000694402"/>
    </source>
</evidence>
<organism evidence="5 6">
    <name type="scientific">Oncorhynchus tshawytscha</name>
    <name type="common">Chinook salmon</name>
    <name type="synonym">Salmo tshawytscha</name>
    <dbReference type="NCBI Taxonomy" id="74940"/>
    <lineage>
        <taxon>Eukaryota</taxon>
        <taxon>Metazoa</taxon>
        <taxon>Chordata</taxon>
        <taxon>Craniata</taxon>
        <taxon>Vertebrata</taxon>
        <taxon>Euteleostomi</taxon>
        <taxon>Actinopterygii</taxon>
        <taxon>Neopterygii</taxon>
        <taxon>Teleostei</taxon>
        <taxon>Protacanthopterygii</taxon>
        <taxon>Salmoniformes</taxon>
        <taxon>Salmonidae</taxon>
        <taxon>Salmoninae</taxon>
        <taxon>Oncorhynchus</taxon>
    </lineage>
</organism>
<evidence type="ECO:0000259" key="3">
    <source>
        <dbReference type="Pfam" id="PF07693"/>
    </source>
</evidence>
<feature type="region of interest" description="Disordered" evidence="1">
    <location>
        <begin position="747"/>
        <end position="772"/>
    </location>
</feature>
<dbReference type="PANTHER" id="PTHR22674">
    <property type="entry name" value="NTPASE, KAP FAMILY P-LOOP DOMAIN-CONTAINING 1"/>
    <property type="match status" value="1"/>
</dbReference>
<dbReference type="InterPro" id="IPR057092">
    <property type="entry name" value="SAM_KIDINS220"/>
</dbReference>
<dbReference type="AlphaFoldDB" id="A0AAZ3QG90"/>
<keyword evidence="2" id="KW-0812">Transmembrane</keyword>
<feature type="compositionally biased region" description="Polar residues" evidence="1">
    <location>
        <begin position="762"/>
        <end position="772"/>
    </location>
</feature>
<keyword evidence="6" id="KW-1185">Reference proteome</keyword>
<evidence type="ECO:0008006" key="7">
    <source>
        <dbReference type="Google" id="ProtNLM"/>
    </source>
</evidence>
<keyword evidence="2" id="KW-1133">Transmembrane helix</keyword>
<evidence type="ECO:0000256" key="1">
    <source>
        <dbReference type="SAM" id="MobiDB-lite"/>
    </source>
</evidence>